<dbReference type="EMBL" id="UINC01228574">
    <property type="protein sequence ID" value="SVE59944.1"/>
    <property type="molecule type" value="Genomic_DNA"/>
</dbReference>
<dbReference type="AlphaFoldDB" id="A0A383ETN2"/>
<gene>
    <name evidence="1" type="ORF">METZ01_LOCUS512798</name>
</gene>
<name>A0A383ETN2_9ZZZZ</name>
<proteinExistence type="predicted"/>
<organism evidence="1">
    <name type="scientific">marine metagenome</name>
    <dbReference type="NCBI Taxonomy" id="408172"/>
    <lineage>
        <taxon>unclassified sequences</taxon>
        <taxon>metagenomes</taxon>
        <taxon>ecological metagenomes</taxon>
    </lineage>
</organism>
<dbReference type="Pfam" id="PF06776">
    <property type="entry name" value="IalB"/>
    <property type="match status" value="1"/>
</dbReference>
<dbReference type="InterPro" id="IPR010642">
    <property type="entry name" value="Invasion_prot_B"/>
</dbReference>
<reference evidence="1" key="1">
    <citation type="submission" date="2018-05" db="EMBL/GenBank/DDBJ databases">
        <authorList>
            <person name="Lanie J.A."/>
            <person name="Ng W.-L."/>
            <person name="Kazmierczak K.M."/>
            <person name="Andrzejewski T.M."/>
            <person name="Davidsen T.M."/>
            <person name="Wayne K.J."/>
            <person name="Tettelin H."/>
            <person name="Glass J.I."/>
            <person name="Rusch D."/>
            <person name="Podicherti R."/>
            <person name="Tsui H.-C.T."/>
            <person name="Winkler M.E."/>
        </authorList>
    </citation>
    <scope>NUCLEOTIDE SEQUENCE</scope>
</reference>
<sequence>AGYPFQEGSDINVDIDGKKYTLFTNNETALAYDGEDQLFIERMQNGKKMIVVGFSKRGTKTTDTYSLFGFTPAYETILGNSKCK</sequence>
<feature type="non-terminal residue" evidence="1">
    <location>
        <position position="1"/>
    </location>
</feature>
<evidence type="ECO:0000313" key="1">
    <source>
        <dbReference type="EMBL" id="SVE59944.1"/>
    </source>
</evidence>
<protein>
    <submittedName>
        <fullName evidence="1">Uncharacterized protein</fullName>
    </submittedName>
</protein>
<accession>A0A383ETN2</accession>